<evidence type="ECO:0000256" key="5">
    <source>
        <dbReference type="ARBA" id="ARBA00022989"/>
    </source>
</evidence>
<evidence type="ECO:0000256" key="7">
    <source>
        <dbReference type="ARBA" id="ARBA00023136"/>
    </source>
</evidence>
<evidence type="ECO:0000256" key="4">
    <source>
        <dbReference type="ARBA" id="ARBA00022692"/>
    </source>
</evidence>
<proteinExistence type="predicted"/>
<keyword evidence="6" id="KW-0406">Ion transport</keyword>
<feature type="domain" description="Sodium/calcium exchanger membrane region" evidence="10">
    <location>
        <begin position="384"/>
        <end position="526"/>
    </location>
</feature>
<feature type="transmembrane region" description="Helical" evidence="9">
    <location>
        <begin position="263"/>
        <end position="284"/>
    </location>
</feature>
<evidence type="ECO:0000256" key="6">
    <source>
        <dbReference type="ARBA" id="ARBA00023065"/>
    </source>
</evidence>
<evidence type="ECO:0000259" key="10">
    <source>
        <dbReference type="Pfam" id="PF01699"/>
    </source>
</evidence>
<feature type="transmembrane region" description="Helical" evidence="9">
    <location>
        <begin position="229"/>
        <end position="251"/>
    </location>
</feature>
<accession>A0A7S3CGZ6</accession>
<dbReference type="Pfam" id="PF01699">
    <property type="entry name" value="Na_Ca_ex"/>
    <property type="match status" value="2"/>
</dbReference>
<feature type="transmembrane region" description="Helical" evidence="9">
    <location>
        <begin position="378"/>
        <end position="398"/>
    </location>
</feature>
<organism evidence="11">
    <name type="scientific">Chloropicon roscoffensis</name>
    <dbReference type="NCBI Taxonomy" id="1461544"/>
    <lineage>
        <taxon>Eukaryota</taxon>
        <taxon>Viridiplantae</taxon>
        <taxon>Chlorophyta</taxon>
        <taxon>Chloropicophyceae</taxon>
        <taxon>Chloropicales</taxon>
        <taxon>Chloropicaceae</taxon>
        <taxon>Chloropicon</taxon>
    </lineage>
</organism>
<feature type="region of interest" description="Disordered" evidence="8">
    <location>
        <begin position="1"/>
        <end position="65"/>
    </location>
</feature>
<dbReference type="GO" id="GO:0015369">
    <property type="term" value="F:calcium:proton antiporter activity"/>
    <property type="evidence" value="ECO:0007669"/>
    <property type="project" value="TreeGrafter"/>
</dbReference>
<dbReference type="PANTHER" id="PTHR31503">
    <property type="entry name" value="VACUOLAR CALCIUM ION TRANSPORTER"/>
    <property type="match status" value="1"/>
</dbReference>
<dbReference type="GO" id="GO:0009705">
    <property type="term" value="C:plant-type vacuole membrane"/>
    <property type="evidence" value="ECO:0007669"/>
    <property type="project" value="TreeGrafter"/>
</dbReference>
<feature type="domain" description="Sodium/calcium exchanger membrane region" evidence="10">
    <location>
        <begin position="134"/>
        <end position="284"/>
    </location>
</feature>
<dbReference type="PANTHER" id="PTHR31503:SF22">
    <property type="entry name" value="VACUOLAR CALCIUM ION TRANSPORTER"/>
    <property type="match status" value="1"/>
</dbReference>
<dbReference type="EMBL" id="HBHZ01012086">
    <property type="protein sequence ID" value="CAE0196252.1"/>
    <property type="molecule type" value="Transcribed_RNA"/>
</dbReference>
<feature type="transmembrane region" description="Helical" evidence="9">
    <location>
        <begin position="448"/>
        <end position="473"/>
    </location>
</feature>
<feature type="transmembrane region" description="Helical" evidence="9">
    <location>
        <begin position="196"/>
        <end position="217"/>
    </location>
</feature>
<dbReference type="GO" id="GO:0012505">
    <property type="term" value="C:endomembrane system"/>
    <property type="evidence" value="ECO:0007669"/>
    <property type="project" value="UniProtKB-SubCell"/>
</dbReference>
<feature type="transmembrane region" description="Helical" evidence="9">
    <location>
        <begin position="512"/>
        <end position="528"/>
    </location>
</feature>
<keyword evidence="7 9" id="KW-0472">Membrane</keyword>
<dbReference type="AlphaFoldDB" id="A0A7S3CGZ6"/>
<evidence type="ECO:0000256" key="1">
    <source>
        <dbReference type="ARBA" id="ARBA00004127"/>
    </source>
</evidence>
<keyword evidence="3" id="KW-0050">Antiport</keyword>
<feature type="transmembrane region" description="Helical" evidence="9">
    <location>
        <begin position="418"/>
        <end position="441"/>
    </location>
</feature>
<evidence type="ECO:0000313" key="11">
    <source>
        <dbReference type="EMBL" id="CAE0196252.1"/>
    </source>
</evidence>
<feature type="transmembrane region" description="Helical" evidence="9">
    <location>
        <begin position="479"/>
        <end position="500"/>
    </location>
</feature>
<feature type="compositionally biased region" description="Basic and acidic residues" evidence="8">
    <location>
        <begin position="1"/>
        <end position="12"/>
    </location>
</feature>
<gene>
    <name evidence="11" type="ORF">CROS1456_LOCUS9349</name>
</gene>
<keyword evidence="2" id="KW-0813">Transport</keyword>
<reference evidence="11" key="1">
    <citation type="submission" date="2021-01" db="EMBL/GenBank/DDBJ databases">
        <authorList>
            <person name="Corre E."/>
            <person name="Pelletier E."/>
            <person name="Niang G."/>
            <person name="Scheremetjew M."/>
            <person name="Finn R."/>
            <person name="Kale V."/>
            <person name="Holt S."/>
            <person name="Cochrane G."/>
            <person name="Meng A."/>
            <person name="Brown T."/>
            <person name="Cohen L."/>
        </authorList>
    </citation>
    <scope>NUCLEOTIDE SEQUENCE</scope>
    <source>
        <strain evidence="11">RCC1871</strain>
    </source>
</reference>
<dbReference type="InterPro" id="IPR004713">
    <property type="entry name" value="CaH_exchang"/>
</dbReference>
<evidence type="ECO:0000256" key="2">
    <source>
        <dbReference type="ARBA" id="ARBA00022448"/>
    </source>
</evidence>
<keyword evidence="4 9" id="KW-0812">Transmembrane</keyword>
<comment type="subcellular location">
    <subcellularLocation>
        <location evidence="1">Endomembrane system</location>
        <topology evidence="1">Multi-pass membrane protein</topology>
    </subcellularLocation>
</comment>
<dbReference type="InterPro" id="IPR044880">
    <property type="entry name" value="NCX_ion-bd_dom_sf"/>
</dbReference>
<protein>
    <recommendedName>
        <fullName evidence="10">Sodium/calcium exchanger membrane region domain-containing protein</fullName>
    </recommendedName>
</protein>
<name>A0A7S3CGZ6_9CHLO</name>
<dbReference type="Gene3D" id="1.20.1420.30">
    <property type="entry name" value="NCX, central ion-binding region"/>
    <property type="match status" value="2"/>
</dbReference>
<dbReference type="InterPro" id="IPR004837">
    <property type="entry name" value="NaCa_Exmemb"/>
</dbReference>
<evidence type="ECO:0000256" key="3">
    <source>
        <dbReference type="ARBA" id="ARBA00022449"/>
    </source>
</evidence>
<dbReference type="GO" id="GO:0006874">
    <property type="term" value="P:intracellular calcium ion homeostasis"/>
    <property type="evidence" value="ECO:0007669"/>
    <property type="project" value="TreeGrafter"/>
</dbReference>
<keyword evidence="5 9" id="KW-1133">Transmembrane helix</keyword>
<evidence type="ECO:0000256" key="9">
    <source>
        <dbReference type="SAM" id="Phobius"/>
    </source>
</evidence>
<evidence type="ECO:0000256" key="8">
    <source>
        <dbReference type="SAM" id="MobiDB-lite"/>
    </source>
</evidence>
<sequence>MGEEADLRDSRPDVGGPERGGEGEGGGAMETGMHPAEQGRAGRLARSGTMTSEEGDTAGLLKKPRPGTVAEAWKELVSPSRKGRQPATRCSGALAEARSSLWHMALGTKMNVLLVCAPLGVASDRLGWGSGVSAVLSLLALCPLAERLGFTTEQLALRTNDTLGALLNVTFGNATELILSIVALREGEIELIQMSLVGSILSNQFLVLGSAMVVGGVKHGVQLFERQSAVLHLALLVGSSVALIVPAAILYAGGSTEEAAVTWLSRFISVLMIATYALFLYYILRLQHKQQVAPKGSAKAPEKFSILHTSGHHTALARSSLTLGGARGPQPHALGDVEMGSVASAAGGGDAPFETKPSEVWPVAAAAEEDEDEEEPVLSTWAGVFWLAVVAVLISFMSDILVDNIERGAAEDLGVPSGFLYTIIVPIVGNAAEHTSALIFSHRNKPDIAFGIAVGSSVQIALMVIPACVLIAWPMGKDLTLSFGSFLTCVYAASVVLLFTTISDGNSNWMKGALLITSYMAISVGVWFV</sequence>